<feature type="domain" description="Laminin G" evidence="5">
    <location>
        <begin position="419"/>
        <end position="591"/>
    </location>
</feature>
<accession>A0A7R8H605</accession>
<dbReference type="Pfam" id="PF00008">
    <property type="entry name" value="EGF"/>
    <property type="match status" value="1"/>
</dbReference>
<dbReference type="PANTHER" id="PTHR15036">
    <property type="entry name" value="PIKACHURIN-LIKE PROTEIN"/>
    <property type="match status" value="1"/>
</dbReference>
<proteinExistence type="predicted"/>
<dbReference type="CDD" id="cd00054">
    <property type="entry name" value="EGF_CA"/>
    <property type="match status" value="1"/>
</dbReference>
<dbReference type="OrthoDB" id="6275838at2759"/>
<dbReference type="PROSITE" id="PS00010">
    <property type="entry name" value="ASX_HYDROXYL"/>
    <property type="match status" value="1"/>
</dbReference>
<dbReference type="InterPro" id="IPR000742">
    <property type="entry name" value="EGF"/>
</dbReference>
<dbReference type="SMART" id="SM00282">
    <property type="entry name" value="LamG"/>
    <property type="match status" value="5"/>
</dbReference>
<dbReference type="InterPro" id="IPR013320">
    <property type="entry name" value="ConA-like_dom_sf"/>
</dbReference>
<dbReference type="EMBL" id="HG994581">
    <property type="protein sequence ID" value="CAF2876995.1"/>
    <property type="molecule type" value="Genomic_DNA"/>
</dbReference>
<feature type="domain" description="Laminin G" evidence="5">
    <location>
        <begin position="843"/>
        <end position="1021"/>
    </location>
</feature>
<feature type="domain" description="Laminin G" evidence="5">
    <location>
        <begin position="17"/>
        <end position="185"/>
    </location>
</feature>
<dbReference type="SUPFAM" id="SSF49899">
    <property type="entry name" value="Concanavalin A-like lectins/glucanases"/>
    <property type="match status" value="5"/>
</dbReference>
<dbReference type="Gene3D" id="2.10.25.10">
    <property type="entry name" value="Laminin"/>
    <property type="match status" value="2"/>
</dbReference>
<dbReference type="CDD" id="cd00110">
    <property type="entry name" value="LamG"/>
    <property type="match status" value="5"/>
</dbReference>
<dbReference type="Gene3D" id="2.60.120.200">
    <property type="match status" value="5"/>
</dbReference>
<dbReference type="InterPro" id="IPR001791">
    <property type="entry name" value="Laminin_G"/>
</dbReference>
<evidence type="ECO:0000256" key="1">
    <source>
        <dbReference type="ARBA" id="ARBA00023157"/>
    </source>
</evidence>
<feature type="region of interest" description="Disordered" evidence="3">
    <location>
        <begin position="1315"/>
        <end position="1364"/>
    </location>
</feature>
<dbReference type="InterPro" id="IPR000152">
    <property type="entry name" value="EGF-type_Asp/Asn_hydroxyl_site"/>
</dbReference>
<organism evidence="7 8">
    <name type="scientific">Lepeophtheirus salmonis</name>
    <name type="common">Salmon louse</name>
    <name type="synonym">Caligus salmonis</name>
    <dbReference type="NCBI Taxonomy" id="72036"/>
    <lineage>
        <taxon>Eukaryota</taxon>
        <taxon>Metazoa</taxon>
        <taxon>Ecdysozoa</taxon>
        <taxon>Arthropoda</taxon>
        <taxon>Crustacea</taxon>
        <taxon>Multicrustacea</taxon>
        <taxon>Hexanauplia</taxon>
        <taxon>Copepoda</taxon>
        <taxon>Siphonostomatoida</taxon>
        <taxon>Caligidae</taxon>
        <taxon>Lepeophtheirus</taxon>
    </lineage>
</organism>
<keyword evidence="1" id="KW-1015">Disulfide bond</keyword>
<evidence type="ECO:0000256" key="2">
    <source>
        <dbReference type="PROSITE-ProRule" id="PRU00076"/>
    </source>
</evidence>
<evidence type="ECO:0000259" key="6">
    <source>
        <dbReference type="PROSITE" id="PS50026"/>
    </source>
</evidence>
<evidence type="ECO:0000256" key="3">
    <source>
        <dbReference type="SAM" id="MobiDB-lite"/>
    </source>
</evidence>
<evidence type="ECO:0000313" key="7">
    <source>
        <dbReference type="EMBL" id="CAF2876995.1"/>
    </source>
</evidence>
<feature type="compositionally biased region" description="Polar residues" evidence="3">
    <location>
        <begin position="1273"/>
        <end position="1284"/>
    </location>
</feature>
<evidence type="ECO:0000256" key="4">
    <source>
        <dbReference type="SAM" id="Phobius"/>
    </source>
</evidence>
<dbReference type="InterPro" id="IPR050372">
    <property type="entry name" value="Neurexin-related_CASP"/>
</dbReference>
<dbReference type="Proteomes" id="UP000675881">
    <property type="component" value="Chromosome 2"/>
</dbReference>
<keyword evidence="4" id="KW-1133">Transmembrane helix</keyword>
<evidence type="ECO:0000313" key="8">
    <source>
        <dbReference type="Proteomes" id="UP000675881"/>
    </source>
</evidence>
<dbReference type="Pfam" id="PF02210">
    <property type="entry name" value="Laminin_G_2"/>
    <property type="match status" value="5"/>
</dbReference>
<dbReference type="PANTHER" id="PTHR15036:SF89">
    <property type="entry name" value="NEUREXIN 1, ISOFORM F"/>
    <property type="match status" value="1"/>
</dbReference>
<feature type="transmembrane region" description="Helical" evidence="4">
    <location>
        <begin position="1227"/>
        <end position="1248"/>
    </location>
</feature>
<keyword evidence="2" id="KW-0245">EGF-like domain</keyword>
<feature type="domain" description="Laminin G" evidence="5">
    <location>
        <begin position="602"/>
        <end position="778"/>
    </location>
</feature>
<feature type="domain" description="EGF-like" evidence="6">
    <location>
        <begin position="804"/>
        <end position="839"/>
    </location>
</feature>
<feature type="domain" description="EGF-like" evidence="6">
    <location>
        <begin position="379"/>
        <end position="416"/>
    </location>
</feature>
<keyword evidence="8" id="KW-1185">Reference proteome</keyword>
<dbReference type="PROSITE" id="PS50025">
    <property type="entry name" value="LAM_G_DOMAIN"/>
    <property type="match status" value="5"/>
</dbReference>
<reference evidence="7" key="1">
    <citation type="submission" date="2021-02" db="EMBL/GenBank/DDBJ databases">
        <authorList>
            <person name="Bekaert M."/>
        </authorList>
    </citation>
    <scope>NUCLEOTIDE SEQUENCE</scope>
    <source>
        <strain evidence="7">IoA-00</strain>
    </source>
</reference>
<keyword evidence="4" id="KW-0812">Transmembrane</keyword>
<dbReference type="PROSITE" id="PS50026">
    <property type="entry name" value="EGF_3"/>
    <property type="match status" value="2"/>
</dbReference>
<evidence type="ECO:0000259" key="5">
    <source>
        <dbReference type="PROSITE" id="PS50025"/>
    </source>
</evidence>
<keyword evidence="4" id="KW-0472">Membrane</keyword>
<comment type="caution">
    <text evidence="2">Lacks conserved residue(s) required for the propagation of feature annotation.</text>
</comment>
<feature type="domain" description="Laminin G" evidence="5">
    <location>
        <begin position="213"/>
        <end position="376"/>
    </location>
</feature>
<gene>
    <name evidence="7" type="ORF">LSAA_6426</name>
</gene>
<protein>
    <submittedName>
        <fullName evidence="7">Neurexin-3-beta</fullName>
    </submittedName>
</protein>
<sequence length="1364" mass="152594">MQYIDFDGVFCERGHEPVEVSLNGKEYLSYDLQKLAGQPILSDTDDISLYFKTNRPDGFLFLTGDEEDDFLCISLKDGTISLIVQLGMGKLNTGINNHQVRFDDNKWHHLTIKRSGKQLTNTRSACHVFIGGSDENTLGQLKIPNFIGCLKKVEFSADSLYLPILKLAKEASRLIVIHGRIGFNCRPTPPVLPVAFTSGDTYLANLYTLQHGSVISMTRSQSYLVLPSWNSTSGGSFSFTFRTNEPNEILEGYLYLHLNLGPEALKIRASNQRLDDGTWHKIEIFLRSKSGTIKVNEDFQEFAIPGESNGLELLNSLYVGNIDHLDSKITPPPSIWSASLNKGFVGCLRDLEMNGNHIDLHHFVKHQDSGSILTSCHITPPKCTNRPCLNGGVCVDGWGRYICDCSLTGFNGPICGKAASILQFDGSQRLSISNPGEGATEAENIVLRFRTPKAHGFLFELRDNNGGNTADKLEFLLIDGKIEVFLKMGLTEKKLIAGNDLGDDKWHNIHFKRRGMILSLAIDGNAPILAEAYGSMSTLGHTVLNLASRLYYTESLTPFSGHMQQFIFNGREYFEMIRSGTLVSSYSLTGVFYDANDSDVYHDVTFLSHHTYMGLPQLKTYANIDLYFRLRTLETDGIIMFNAGRGQDFIAVELSNGHIHYVLNLGYGVINLRDNSPRKINDNKWHTVSIGRPSQFKHTLRVDTYHSSANSKGNESNLDLDGILFLGGVRKNMYSKLPSEIISTYGYQGCLACIELNGVAGDPINKALVPSNQVSKGCEEEARNSRNNYELSDIDTQYELDSSIISRCSCENDGICIEHGGSSPTCDCDLTSFSGPRCTEESVAYEWSNEPGLIRYNFPYDKRPDTRIDVLSLGIITPLNYAIIVRIDSASSNDFLEMQIEDGYIHILYNLGTEDIMISDKNILVNDGNYHVIKFTRSEANSTLQIDDHPTQFKYPIALRRQLTVFNSQSQIHVGGKWNPTSHKIEKSFQGIIAGLVYNGLRPLDLVANRDGGAKIHGRNVKIVENIPFDYRDTHSPLFRRDNQQGFKQMQMTNPSKYPDPGINDDLIYSKLECDEDEEKYYNPRCFAFEGSGDELITPVYTPPYNPLWKNRNTIQNCDDEEDCNTSTEGSGHSHDSTTKAFVYTTEPSPPTTWAPWETTSTPFEEMTQSKEKIVEVNEESSSQRPPIIYENYDTKYNVYDNEPEPKTPIYDTDRPRVTSAATSSTIMVISIILVAIIAIILIIFIVLRMRTRDEDRGYKVEESRTYQFDSTALVSSSNTTNNADLDEGEGGSLLGNTTSSNGFYARNLAVVKKPSSSSSSSKPIRECHDQSEDDLSDVEDKLDFESTSEPSVDEDSELLPHPP</sequence>
<name>A0A7R8H605_LEPSM</name>
<feature type="region of interest" description="Disordered" evidence="3">
    <location>
        <begin position="1273"/>
        <end position="1295"/>
    </location>
</feature>